<dbReference type="InterPro" id="IPR000999">
    <property type="entry name" value="RNase_III_dom"/>
</dbReference>
<dbReference type="FunFam" id="3.40.50.300:FF:000420">
    <property type="entry name" value="Endoribonuclease dicer-like 1"/>
    <property type="match status" value="1"/>
</dbReference>
<evidence type="ECO:0000313" key="27">
    <source>
        <dbReference type="Proteomes" id="UP000077755"/>
    </source>
</evidence>
<feature type="domain" description="RNase III" evidence="21">
    <location>
        <begin position="1251"/>
        <end position="1397"/>
    </location>
</feature>
<evidence type="ECO:0000259" key="21">
    <source>
        <dbReference type="PROSITE" id="PS50142"/>
    </source>
</evidence>
<dbReference type="FunFam" id="1.10.1520.10:FF:000008">
    <property type="entry name" value="Dicer-like 104"/>
    <property type="match status" value="1"/>
</dbReference>
<evidence type="ECO:0000256" key="8">
    <source>
        <dbReference type="ARBA" id="ARBA00022759"/>
    </source>
</evidence>
<dbReference type="PANTHER" id="PTHR14950:SF46">
    <property type="entry name" value="ENDORIBONUCLEASE DICER HOMOLOG 3"/>
    <property type="match status" value="1"/>
</dbReference>
<dbReference type="InterPro" id="IPR038248">
    <property type="entry name" value="Dicer_dimer_sf"/>
</dbReference>
<dbReference type="InterPro" id="IPR027417">
    <property type="entry name" value="P-loop_NTPase"/>
</dbReference>
<dbReference type="InterPro" id="IPR006935">
    <property type="entry name" value="Helicase/UvrB_N"/>
</dbReference>
<dbReference type="CDD" id="cd18802">
    <property type="entry name" value="SF2_C_dicer"/>
    <property type="match status" value="1"/>
</dbReference>
<dbReference type="InterPro" id="IPR036389">
    <property type="entry name" value="RNase_III_sf"/>
</dbReference>
<evidence type="ECO:0000256" key="18">
    <source>
        <dbReference type="PROSITE-ProRule" id="PRU00657"/>
    </source>
</evidence>
<dbReference type="InterPro" id="IPR036085">
    <property type="entry name" value="PAZ_dom_sf"/>
</dbReference>
<dbReference type="SUPFAM" id="SSF54768">
    <property type="entry name" value="dsRNA-binding domain-like"/>
    <property type="match status" value="1"/>
</dbReference>
<evidence type="ECO:0000259" key="22">
    <source>
        <dbReference type="PROSITE" id="PS50821"/>
    </source>
</evidence>
<dbReference type="Gene3D" id="3.40.50.300">
    <property type="entry name" value="P-loop containing nucleotide triphosphate hydrolases"/>
    <property type="match status" value="2"/>
</dbReference>
<dbReference type="PROSITE" id="PS51327">
    <property type="entry name" value="DICER_DSRBF"/>
    <property type="match status" value="1"/>
</dbReference>
<evidence type="ECO:0000256" key="4">
    <source>
        <dbReference type="ARBA" id="ARBA00022722"/>
    </source>
</evidence>
<gene>
    <name evidence="26" type="ORF">DCAR_0100664</name>
</gene>
<dbReference type="SMART" id="SM00535">
    <property type="entry name" value="RIBOc"/>
    <property type="match status" value="2"/>
</dbReference>
<keyword evidence="9" id="KW-0378">Hydrolase</keyword>
<reference evidence="26" key="1">
    <citation type="journal article" date="2016" name="Nat. Genet.">
        <title>A high-quality carrot genome assembly provides new insights into carotenoid accumulation and asterid genome evolution.</title>
        <authorList>
            <person name="Iorizzo M."/>
            <person name="Ellison S."/>
            <person name="Senalik D."/>
            <person name="Zeng P."/>
            <person name="Satapoomin P."/>
            <person name="Huang J."/>
            <person name="Bowman M."/>
            <person name="Iovene M."/>
            <person name="Sanseverino W."/>
            <person name="Cavagnaro P."/>
            <person name="Yildiz M."/>
            <person name="Macko-Podgorni A."/>
            <person name="Moranska E."/>
            <person name="Grzebelus E."/>
            <person name="Grzebelus D."/>
            <person name="Ashrafi H."/>
            <person name="Zheng Z."/>
            <person name="Cheng S."/>
            <person name="Spooner D."/>
            <person name="Van Deynze A."/>
            <person name="Simon P."/>
        </authorList>
    </citation>
    <scope>NUCLEOTIDE SEQUENCE</scope>
    <source>
        <tissue evidence="26">Leaf</tissue>
    </source>
</reference>
<evidence type="ECO:0000256" key="13">
    <source>
        <dbReference type="ARBA" id="ARBA00022884"/>
    </source>
</evidence>
<dbReference type="PROSITE" id="PS00517">
    <property type="entry name" value="RNASE_3_1"/>
    <property type="match status" value="1"/>
</dbReference>
<evidence type="ECO:0000259" key="24">
    <source>
        <dbReference type="PROSITE" id="PS51194"/>
    </source>
</evidence>
<dbReference type="SMART" id="SM00949">
    <property type="entry name" value="PAZ"/>
    <property type="match status" value="1"/>
</dbReference>
<keyword evidence="11" id="KW-0067">ATP-binding</keyword>
<dbReference type="PROSITE" id="PS51194">
    <property type="entry name" value="HELICASE_CTER"/>
    <property type="match status" value="1"/>
</dbReference>
<dbReference type="GO" id="GO:0005634">
    <property type="term" value="C:nucleus"/>
    <property type="evidence" value="ECO:0007669"/>
    <property type="project" value="UniProtKB-SubCell"/>
</dbReference>
<dbReference type="Pfam" id="PF02170">
    <property type="entry name" value="PAZ"/>
    <property type="match status" value="1"/>
</dbReference>
<dbReference type="FunFam" id="3.30.160.380:FF:000001">
    <property type="entry name" value="Endoribonuclease dicer-like 1"/>
    <property type="match status" value="1"/>
</dbReference>
<evidence type="ECO:0000256" key="12">
    <source>
        <dbReference type="ARBA" id="ARBA00022842"/>
    </source>
</evidence>
<keyword evidence="6" id="KW-0677">Repeat</keyword>
<keyword evidence="10" id="KW-0347">Helicase</keyword>
<dbReference type="Gene3D" id="3.30.160.20">
    <property type="match status" value="1"/>
</dbReference>
<evidence type="ECO:0000259" key="20">
    <source>
        <dbReference type="PROSITE" id="PS50137"/>
    </source>
</evidence>
<dbReference type="Pfam" id="PF03368">
    <property type="entry name" value="Dicer_dimer"/>
    <property type="match status" value="1"/>
</dbReference>
<sequence length="1660" mass="186333">MQTSEADRVSKKRRFDSLDHNPPPAPVEKMDVDIPSLPGFTPRMYQRKIFKVATKRNTIAHLDTGAGKTLIAVMLIKEVAKSVKLSGEKRVILFLAPTVALVHQQYKFIKDNTELEVDEYYGAKGVDFWDAGSWEKEIDQNDVMVMTPQILLDALRKAFLKFGIICLLIFDECHHATRKHPYAKLMEEFYHNSEDKPKVFGMTASPVIKKGVSSVNDSEHQISELESILDSQIYSVEIKKEQDLAIPSTKELLRFYDPAVCSSSDLKRKLESTWLKFDGSLLKLQASLSDNFRDTDEKQKLLRSRMSNIHQKILYCINDLGLMCAFEAVKILTENSPEVNTDCEFYMESSLQYKYYLEEVLSLVEESLPQGHESLLDEGHDYAKTVSTCFISPKLYELLQIFQSFGEAKEVLCLVFVEQIITAKAIERVFKKINYLSHLSASYLTGTNNSVDALTPKLQKEILDSFRSGKVNLLFTTDVVEEGIDVPNCSTVIRFDLPTTVRSYVQSRGRARQDNSQYLMMLERGNLKQRDQMFDIIQSEYLMRDTALKRKEDSSSLKPWNTKDISTYVVPATGASVTADSSVGVIYRYCEKLPHDKYYSSRPSFQILSSENFYQCVMTLPPNAAFKSVIGPFCGSTHLSKQLVCLDACKKLHELGALNDQLLPINEQPEKSDSIVKNKASSAGTTKRKELHGTTCIQALSGTWGEMIDNMEFFAYKIDFVCDDPDVHYSSFILLVESRLADDVGNFEVDLHLIDRVVKSSVSSCGQVPLDAEQVRKSKCFQEFLFNGIFGKLIISQISKKGRQILLQNNVSLWKPSYMYLLLPLESAKVPSQETWKIDWAVIETYGSAIEFFKLNAWLSAEQSGSVTGGLKNNDLIGSDVNCVGNIQFANGILPVTDIKDMVVLSVHTGKVYSVIEVLLDLSADSTFDGYSDEAPINYASFTDYFQKQYGMSLLRPEQPLLLLKQSHKAHNLLIDYKEGFLSKKRKETSSKKVDRKPYDLVRMPPELLVFVDVGLSVLKSVYLLPSLVHRLESLMLASQLREEIKSDVGNVHISSSLILEALTTTKCGESFSMERLELLGDSVLKYAISCYLFLKYPNKHEGQLSDCRINAIRNSTLHKLGTDKKIQGYIRDNPFDPGRWTAPGQQSIRLFPCEHGVDTADVPLDSKFVSEDTKVMIGKCCDRGHRWMSSKTISDCVEALIGAYYVGGGLVASIQLMKWLGMDVEVQHSLLYDAMTNASLNLYSPKAIEIGIVESKLGYQFLVKGLLLEAITHASGEQATGRGYCYQRLEFLGDSVLDLLITWYLYQMHKDIDPGELTDLRAASVNNENFAAATVRKNLHFHLQHSSGLLQNQITEFARLVSGSYSNNKASPPAKCPKALGDLLESIAGAILIDSKLNLEEVWRIFKPILSPIVTPDKLELPPLRELNELCDSLGLFVKDNCLTKGAAVFAELSVQLNDTRLFREGWGQSRKAAKAQAALQLLKDLEDRGISRRKQNVDSIVASSSPNSAIPICNEACTESLTNLSSPKRHKAYDGRTTTQTPSTNGSKNNMCVLESIRMTKGGPRNALYDVCKKQQWPLPKFTTTEKKSRYPMEIGEGSEMRQGFSSFVSQITLTIPNYDVIVVSGHQRADKKSSYDSACLLMLSELEQRGFLSIAKS</sequence>
<evidence type="ECO:0000256" key="11">
    <source>
        <dbReference type="ARBA" id="ARBA00022840"/>
    </source>
</evidence>
<dbReference type="Pfam" id="PF04851">
    <property type="entry name" value="ResIII"/>
    <property type="match status" value="1"/>
</dbReference>
<dbReference type="InterPro" id="IPR001650">
    <property type="entry name" value="Helicase_C-like"/>
</dbReference>
<dbReference type="Pfam" id="PF00271">
    <property type="entry name" value="Helicase_C"/>
    <property type="match status" value="1"/>
</dbReference>
<keyword evidence="16" id="KW-0539">Nucleus</keyword>
<dbReference type="PROSITE" id="PS50821">
    <property type="entry name" value="PAZ"/>
    <property type="match status" value="1"/>
</dbReference>
<evidence type="ECO:0000256" key="16">
    <source>
        <dbReference type="ARBA" id="ARBA00023242"/>
    </source>
</evidence>
<comment type="subcellular location">
    <subcellularLocation>
        <location evidence="3">Nucleus</location>
    </subcellularLocation>
</comment>
<evidence type="ECO:0000256" key="17">
    <source>
        <dbReference type="ARBA" id="ARBA00035116"/>
    </source>
</evidence>
<dbReference type="InterPro" id="IPR003100">
    <property type="entry name" value="PAZ_dom"/>
</dbReference>
<name>A0AAF0W1E7_DAUCS</name>
<evidence type="ECO:0000259" key="23">
    <source>
        <dbReference type="PROSITE" id="PS51192"/>
    </source>
</evidence>
<evidence type="ECO:0000259" key="25">
    <source>
        <dbReference type="PROSITE" id="PS51327"/>
    </source>
</evidence>
<dbReference type="GO" id="GO:0004525">
    <property type="term" value="F:ribonuclease III activity"/>
    <property type="evidence" value="ECO:0007669"/>
    <property type="project" value="InterPro"/>
</dbReference>
<dbReference type="GO" id="GO:0005524">
    <property type="term" value="F:ATP binding"/>
    <property type="evidence" value="ECO:0007669"/>
    <property type="project" value="UniProtKB-KW"/>
</dbReference>
<dbReference type="GO" id="GO:0046872">
    <property type="term" value="F:metal ion binding"/>
    <property type="evidence" value="ECO:0007669"/>
    <property type="project" value="UniProtKB-KW"/>
</dbReference>
<dbReference type="PROSITE" id="PS50142">
    <property type="entry name" value="RNASE_3_2"/>
    <property type="match status" value="2"/>
</dbReference>
<dbReference type="CDD" id="cd00593">
    <property type="entry name" value="RIBOc"/>
    <property type="match status" value="2"/>
</dbReference>
<dbReference type="GO" id="GO:0003723">
    <property type="term" value="F:RNA binding"/>
    <property type="evidence" value="ECO:0007669"/>
    <property type="project" value="UniProtKB-UniRule"/>
</dbReference>
<dbReference type="KEGG" id="dcr:108205702"/>
<dbReference type="EMBL" id="CP093343">
    <property type="protein sequence ID" value="WOG81514.1"/>
    <property type="molecule type" value="Genomic_DNA"/>
</dbReference>
<dbReference type="SUPFAM" id="SSF69065">
    <property type="entry name" value="RNase III domain-like"/>
    <property type="match status" value="2"/>
</dbReference>
<comment type="similarity">
    <text evidence="17 18">Belongs to the helicase family. Dicer subfamily.</text>
</comment>
<evidence type="ECO:0000256" key="7">
    <source>
        <dbReference type="ARBA" id="ARBA00022741"/>
    </source>
</evidence>
<keyword evidence="27" id="KW-1185">Reference proteome</keyword>
<evidence type="ECO:0000256" key="2">
    <source>
        <dbReference type="ARBA" id="ARBA00001946"/>
    </source>
</evidence>
<dbReference type="Proteomes" id="UP000077755">
    <property type="component" value="Chromosome 1"/>
</dbReference>
<dbReference type="CDD" id="cd18034">
    <property type="entry name" value="DEXHc_dicer"/>
    <property type="match status" value="1"/>
</dbReference>
<dbReference type="GO" id="GO:0003677">
    <property type="term" value="F:DNA binding"/>
    <property type="evidence" value="ECO:0007669"/>
    <property type="project" value="InterPro"/>
</dbReference>
<evidence type="ECO:0000256" key="15">
    <source>
        <dbReference type="ARBA" id="ARBA00023211"/>
    </source>
</evidence>
<evidence type="ECO:0000256" key="19">
    <source>
        <dbReference type="SAM" id="MobiDB-lite"/>
    </source>
</evidence>
<dbReference type="PROSITE" id="PS50137">
    <property type="entry name" value="DS_RBD"/>
    <property type="match status" value="1"/>
</dbReference>
<dbReference type="GO" id="GO:0004386">
    <property type="term" value="F:helicase activity"/>
    <property type="evidence" value="ECO:0007669"/>
    <property type="project" value="UniProtKB-KW"/>
</dbReference>
<dbReference type="FunFam" id="3.40.50.300:FF:000705">
    <property type="entry name" value="Endoribonuclease dicer-like protein"/>
    <property type="match status" value="1"/>
</dbReference>
<keyword evidence="5" id="KW-0479">Metal-binding</keyword>
<dbReference type="PROSITE" id="PS51192">
    <property type="entry name" value="HELICASE_ATP_BIND_1"/>
    <property type="match status" value="1"/>
</dbReference>
<comment type="cofactor">
    <cofactor evidence="2">
        <name>Mg(2+)</name>
        <dbReference type="ChEBI" id="CHEBI:18420"/>
    </cofactor>
</comment>
<dbReference type="Gene3D" id="2.170.260.10">
    <property type="entry name" value="paz domain"/>
    <property type="match status" value="1"/>
</dbReference>
<dbReference type="SUPFAM" id="SSF52540">
    <property type="entry name" value="P-loop containing nucleoside triphosphate hydrolases"/>
    <property type="match status" value="1"/>
</dbReference>
<dbReference type="Gene3D" id="1.10.1520.10">
    <property type="entry name" value="Ribonuclease III domain"/>
    <property type="match status" value="2"/>
</dbReference>
<evidence type="ECO:0000256" key="14">
    <source>
        <dbReference type="ARBA" id="ARBA00023158"/>
    </source>
</evidence>
<keyword evidence="14" id="KW-0943">RNA-mediated gene silencing</keyword>
<dbReference type="FunFam" id="1.10.1520.10:FF:000004">
    <property type="entry name" value="Endoribonuclease dicer-like 1"/>
    <property type="match status" value="1"/>
</dbReference>
<proteinExistence type="inferred from homology"/>
<dbReference type="InterPro" id="IPR005034">
    <property type="entry name" value="Dicer_dimerisation"/>
</dbReference>
<dbReference type="InterPro" id="IPR014001">
    <property type="entry name" value="Helicase_ATP-bd"/>
</dbReference>
<keyword evidence="4" id="KW-0540">Nuclease</keyword>
<feature type="domain" description="PAZ" evidence="22">
    <location>
        <begin position="885"/>
        <end position="1013"/>
    </location>
</feature>
<keyword evidence="12" id="KW-0460">Magnesium</keyword>
<evidence type="ECO:0000256" key="6">
    <source>
        <dbReference type="ARBA" id="ARBA00022737"/>
    </source>
</evidence>
<dbReference type="Pfam" id="PF00636">
    <property type="entry name" value="Ribonuclease_3"/>
    <property type="match status" value="2"/>
</dbReference>
<dbReference type="SMART" id="SM00490">
    <property type="entry name" value="HELICc"/>
    <property type="match status" value="1"/>
</dbReference>
<protein>
    <submittedName>
        <fullName evidence="26">Uncharacterized protein</fullName>
    </submittedName>
</protein>
<feature type="region of interest" description="Disordered" evidence="19">
    <location>
        <begin position="1530"/>
        <end position="1551"/>
    </location>
</feature>
<keyword evidence="13 18" id="KW-0694">RNA-binding</keyword>
<evidence type="ECO:0000256" key="1">
    <source>
        <dbReference type="ARBA" id="ARBA00001936"/>
    </source>
</evidence>
<dbReference type="SUPFAM" id="SSF101690">
    <property type="entry name" value="PAZ domain"/>
    <property type="match status" value="1"/>
</dbReference>
<evidence type="ECO:0000256" key="10">
    <source>
        <dbReference type="ARBA" id="ARBA00022806"/>
    </source>
</evidence>
<comment type="cofactor">
    <cofactor evidence="1">
        <name>Mn(2+)</name>
        <dbReference type="ChEBI" id="CHEBI:29035"/>
    </cofactor>
</comment>
<evidence type="ECO:0000256" key="3">
    <source>
        <dbReference type="ARBA" id="ARBA00004123"/>
    </source>
</evidence>
<feature type="compositionally biased region" description="Polar residues" evidence="19">
    <location>
        <begin position="1538"/>
        <end position="1551"/>
    </location>
</feature>
<feature type="domain" description="Helicase C-terminal" evidence="24">
    <location>
        <begin position="400"/>
        <end position="554"/>
    </location>
</feature>
<dbReference type="SMART" id="SM00487">
    <property type="entry name" value="DEXDc"/>
    <property type="match status" value="1"/>
</dbReference>
<keyword evidence="15" id="KW-0464">Manganese</keyword>
<feature type="domain" description="DRBM" evidence="20">
    <location>
        <begin position="1454"/>
        <end position="1489"/>
    </location>
</feature>
<feature type="compositionally biased region" description="Basic and acidic residues" evidence="19">
    <location>
        <begin position="1"/>
        <end position="19"/>
    </location>
</feature>
<reference evidence="26" key="2">
    <citation type="submission" date="2022-03" db="EMBL/GenBank/DDBJ databases">
        <title>Draft title - Genomic analysis of global carrot germplasm unveils the trajectory of domestication and the origin of high carotenoid orange carrot.</title>
        <authorList>
            <person name="Iorizzo M."/>
            <person name="Ellison S."/>
            <person name="Senalik D."/>
            <person name="Macko-Podgorni A."/>
            <person name="Grzebelus D."/>
            <person name="Bostan H."/>
            <person name="Rolling W."/>
            <person name="Curaba J."/>
            <person name="Simon P."/>
        </authorList>
    </citation>
    <scope>NUCLEOTIDE SEQUENCE</scope>
    <source>
        <tissue evidence="26">Leaf</tissue>
    </source>
</reference>
<dbReference type="GO" id="GO:0005737">
    <property type="term" value="C:cytoplasm"/>
    <property type="evidence" value="ECO:0007669"/>
    <property type="project" value="TreeGrafter"/>
</dbReference>
<feature type="region of interest" description="Disordered" evidence="19">
    <location>
        <begin position="1"/>
        <end position="32"/>
    </location>
</feature>
<evidence type="ECO:0000256" key="9">
    <source>
        <dbReference type="ARBA" id="ARBA00022801"/>
    </source>
</evidence>
<feature type="domain" description="RNase III" evidence="21">
    <location>
        <begin position="1038"/>
        <end position="1210"/>
    </location>
</feature>
<dbReference type="Gene3D" id="3.30.160.380">
    <property type="entry name" value="Dicer dimerisation domain"/>
    <property type="match status" value="1"/>
</dbReference>
<dbReference type="InterPro" id="IPR014720">
    <property type="entry name" value="dsRBD_dom"/>
</dbReference>
<organism evidence="26 27">
    <name type="scientific">Daucus carota subsp. sativus</name>
    <name type="common">Carrot</name>
    <dbReference type="NCBI Taxonomy" id="79200"/>
    <lineage>
        <taxon>Eukaryota</taxon>
        <taxon>Viridiplantae</taxon>
        <taxon>Streptophyta</taxon>
        <taxon>Embryophyta</taxon>
        <taxon>Tracheophyta</taxon>
        <taxon>Spermatophyta</taxon>
        <taxon>Magnoliopsida</taxon>
        <taxon>eudicotyledons</taxon>
        <taxon>Gunneridae</taxon>
        <taxon>Pentapetalae</taxon>
        <taxon>asterids</taxon>
        <taxon>campanulids</taxon>
        <taxon>Apiales</taxon>
        <taxon>Apiaceae</taxon>
        <taxon>Apioideae</taxon>
        <taxon>Scandiceae</taxon>
        <taxon>Daucinae</taxon>
        <taxon>Daucus</taxon>
        <taxon>Daucus sect. Daucus</taxon>
    </lineage>
</organism>
<dbReference type="GO" id="GO:0010267">
    <property type="term" value="P:ta-siRNA processing"/>
    <property type="evidence" value="ECO:0007669"/>
    <property type="project" value="UniProtKB-ARBA"/>
</dbReference>
<keyword evidence="8" id="KW-0255">Endonuclease</keyword>
<feature type="domain" description="Helicase ATP-binding" evidence="23">
    <location>
        <begin position="49"/>
        <end position="224"/>
    </location>
</feature>
<feature type="domain" description="Dicer dsRNA-binding fold" evidence="25">
    <location>
        <begin position="582"/>
        <end position="672"/>
    </location>
</feature>
<evidence type="ECO:0000256" key="5">
    <source>
        <dbReference type="ARBA" id="ARBA00022723"/>
    </source>
</evidence>
<dbReference type="PANTHER" id="PTHR14950">
    <property type="entry name" value="DICER-RELATED"/>
    <property type="match status" value="1"/>
</dbReference>
<keyword evidence="7" id="KW-0547">Nucleotide-binding</keyword>
<accession>A0AAF0W1E7</accession>
<evidence type="ECO:0000313" key="26">
    <source>
        <dbReference type="EMBL" id="WOG81514.1"/>
    </source>
</evidence>